<comment type="caution">
    <text evidence="1">The sequence shown here is derived from an EMBL/GenBank/DDBJ whole genome shotgun (WGS) entry which is preliminary data.</text>
</comment>
<organism evidence="1 2">
    <name type="scientific">Symbiodinium necroappetens</name>
    <dbReference type="NCBI Taxonomy" id="1628268"/>
    <lineage>
        <taxon>Eukaryota</taxon>
        <taxon>Sar</taxon>
        <taxon>Alveolata</taxon>
        <taxon>Dinophyceae</taxon>
        <taxon>Suessiales</taxon>
        <taxon>Symbiodiniaceae</taxon>
        <taxon>Symbiodinium</taxon>
    </lineage>
</organism>
<evidence type="ECO:0000313" key="2">
    <source>
        <dbReference type="Proteomes" id="UP000601435"/>
    </source>
</evidence>
<dbReference type="OrthoDB" id="409730at2759"/>
<keyword evidence="2" id="KW-1185">Reference proteome</keyword>
<evidence type="ECO:0000313" key="1">
    <source>
        <dbReference type="EMBL" id="CAE7596957.1"/>
    </source>
</evidence>
<accession>A0A812V447</accession>
<dbReference type="EMBL" id="CAJNJA010028220">
    <property type="protein sequence ID" value="CAE7596957.1"/>
    <property type="molecule type" value="Genomic_DNA"/>
</dbReference>
<gene>
    <name evidence="1" type="ORF">SNEC2469_LOCUS17141</name>
</gene>
<proteinExistence type="predicted"/>
<name>A0A812V447_9DINO</name>
<reference evidence="1" key="1">
    <citation type="submission" date="2021-02" db="EMBL/GenBank/DDBJ databases">
        <authorList>
            <person name="Dougan E. K."/>
            <person name="Rhodes N."/>
            <person name="Thang M."/>
            <person name="Chan C."/>
        </authorList>
    </citation>
    <scope>NUCLEOTIDE SEQUENCE</scope>
</reference>
<dbReference type="Proteomes" id="UP000601435">
    <property type="component" value="Unassembled WGS sequence"/>
</dbReference>
<sequence length="731" mass="83252">MLNDLKLNLYDREKEYWVTLREHGSRKEQITHEEIHRSRQAMKEGPKMPDQCFKGLDDMACRNDAAKQKALEDKPQDDKFVRVKKTKGLVKELRTTYDPKHEDVAKQSTQCSEWAISTLENDIKGLEEQYDKGQEINVNVGLEGGWSEEWLAWDAASYRSVIRTARDVVADIGEEAAASSGGLADLARVPESKSERDGMRIVQTKAGLSLPVPLTLLGEADLAFPILRLRDWGQFLADKHCLHMLVGLAKPDFQRETDICQAFWTKYKQLQPDHEIYQRFEAGSLDPKFTFPLVFHGDEGRDRRRLPFLVCNYHSLLGKGTQEQCGQHRAYLKLRMNFKDNSLVTRLLYCAVPKKLHQKPQVFDALMESAVAEAEFMVNTGVVQRYTGRKVWFAVIGVTGDWPWLHRCGNLSRSFNNVPKKTGEKMTGICHKCAAGSVGVPWEVVHERNPAWLQTVYSESGFARVPAIARLLSVPGQEEGLLAFDFFHAFHLGIGKNFVGSCLALLSDHFPGSNVDKRFENLELNFFTWCRATKNTPVLTRLTKETIQWGSRQDYPSGSWFKGSVTTVFCRYLEHVLTSQNWQHEPMLQKAGEAAKAINFCVASLYASDVFVYPPLHAVDVAEHGLRFLRRLQWLAKEGIKRNDALWLLTPKCHVVHHLLLEDMLLPALRGLSPVNPLAWSVQMDEDLIGKASRLSRKVDPRTCSRRCIERYLCAAYAEYVKLKYIIVPVS</sequence>
<protein>
    <submittedName>
        <fullName evidence="1">Uncharacterized protein</fullName>
    </submittedName>
</protein>
<dbReference type="AlphaFoldDB" id="A0A812V447"/>